<keyword evidence="2" id="KW-1185">Reference proteome</keyword>
<evidence type="ECO:0000313" key="1">
    <source>
        <dbReference type="EMBL" id="EKE75519.1"/>
    </source>
</evidence>
<dbReference type="STRING" id="1207063.P24_09871"/>
<protein>
    <recommendedName>
        <fullName evidence="3">Phage gp6-like head-tail connector protein</fullName>
    </recommendedName>
</protein>
<dbReference type="Proteomes" id="UP000006746">
    <property type="component" value="Unassembled WGS sequence"/>
</dbReference>
<proteinExistence type="predicted"/>
<evidence type="ECO:0000313" key="2">
    <source>
        <dbReference type="Proteomes" id="UP000006746"/>
    </source>
</evidence>
<sequence length="196" mass="20440">MIEVLTPPETALVSLAAAKAHLGVTGDDDDAAIEGLIARVSTIIITYIRRPILAGSYLETVTTNGSQLSVALSRFPVSSITSVKLDGSTEAMDSESYSIDTESGLLLRVDSFGLPIAWGRHSVAVTYEAGYADTPADVQHAALTLIGAEWATKGRDPSLKSIGIGSIALGYFTADALPGLASVSHLLEPYRPPAIG</sequence>
<dbReference type="Gene3D" id="1.10.3230.30">
    <property type="entry name" value="Phage gp6-like head-tail connector protein"/>
    <property type="match status" value="1"/>
</dbReference>
<organism evidence="1 2">
    <name type="scientific">Oceanibaculum indicum P24</name>
    <dbReference type="NCBI Taxonomy" id="1207063"/>
    <lineage>
        <taxon>Bacteria</taxon>
        <taxon>Pseudomonadati</taxon>
        <taxon>Pseudomonadota</taxon>
        <taxon>Alphaproteobacteria</taxon>
        <taxon>Rhodospirillales</taxon>
        <taxon>Oceanibaculaceae</taxon>
        <taxon>Oceanibaculum</taxon>
    </lineage>
</organism>
<evidence type="ECO:0008006" key="3">
    <source>
        <dbReference type="Google" id="ProtNLM"/>
    </source>
</evidence>
<accession>K2JYW4</accession>
<dbReference type="AlphaFoldDB" id="K2JYW4"/>
<reference evidence="1 2" key="1">
    <citation type="journal article" date="2012" name="J. Bacteriol.">
        <title>Genome Sequence of Oceanibaculum indicum Type Strain P24.</title>
        <authorList>
            <person name="Lai Q."/>
            <person name="Shao Z."/>
        </authorList>
    </citation>
    <scope>NUCLEOTIDE SEQUENCE [LARGE SCALE GENOMIC DNA]</scope>
    <source>
        <strain evidence="1 2">P24</strain>
    </source>
</reference>
<comment type="caution">
    <text evidence="1">The sequence shown here is derived from an EMBL/GenBank/DDBJ whole genome shotgun (WGS) entry which is preliminary data.</text>
</comment>
<dbReference type="eggNOG" id="ENOG5033AWF">
    <property type="taxonomic scope" value="Bacteria"/>
</dbReference>
<dbReference type="InterPro" id="IPR021146">
    <property type="entry name" value="Phage_gp6-like_head-tail"/>
</dbReference>
<gene>
    <name evidence="1" type="ORF">P24_09871</name>
</gene>
<dbReference type="CDD" id="cd08054">
    <property type="entry name" value="gp6"/>
    <property type="match status" value="1"/>
</dbReference>
<dbReference type="EMBL" id="AMRL01000011">
    <property type="protein sequence ID" value="EKE75519.1"/>
    <property type="molecule type" value="Genomic_DNA"/>
</dbReference>
<dbReference type="Pfam" id="PF05135">
    <property type="entry name" value="Phage_connect_1"/>
    <property type="match status" value="1"/>
</dbReference>
<name>K2JYW4_9PROT</name>
<dbReference type="RefSeq" id="WP_008944581.1">
    <property type="nucleotide sequence ID" value="NZ_AMRL01000011.1"/>
</dbReference>